<sequence length="128" mass="14835">MTLFVVIQSSHEEILEYIKERAPNMYEIYRDGPCHSFKMEKCIIYLIVLMSHISAIWMVGFVIAFKTVKLISANRQSLSGATYRLYRQFLLTLGIQAVIPLFFIIFPLFIVIVAIMIKSKHAKGKFEI</sequence>
<dbReference type="Proteomes" id="UP000887579">
    <property type="component" value="Unplaced"/>
</dbReference>
<evidence type="ECO:0000313" key="1">
    <source>
        <dbReference type="Proteomes" id="UP000887579"/>
    </source>
</evidence>
<evidence type="ECO:0000313" key="2">
    <source>
        <dbReference type="WBParaSite" id="ES5_v2.g19109.t1"/>
    </source>
</evidence>
<name>A0AC34FPN6_9BILA</name>
<accession>A0AC34FPN6</accession>
<proteinExistence type="predicted"/>
<organism evidence="1 2">
    <name type="scientific">Panagrolaimus sp. ES5</name>
    <dbReference type="NCBI Taxonomy" id="591445"/>
    <lineage>
        <taxon>Eukaryota</taxon>
        <taxon>Metazoa</taxon>
        <taxon>Ecdysozoa</taxon>
        <taxon>Nematoda</taxon>
        <taxon>Chromadorea</taxon>
        <taxon>Rhabditida</taxon>
        <taxon>Tylenchina</taxon>
        <taxon>Panagrolaimomorpha</taxon>
        <taxon>Panagrolaimoidea</taxon>
        <taxon>Panagrolaimidae</taxon>
        <taxon>Panagrolaimus</taxon>
    </lineage>
</organism>
<dbReference type="WBParaSite" id="ES5_v2.g19109.t1">
    <property type="protein sequence ID" value="ES5_v2.g19109.t1"/>
    <property type="gene ID" value="ES5_v2.g19109"/>
</dbReference>
<reference evidence="2" key="1">
    <citation type="submission" date="2022-11" db="UniProtKB">
        <authorList>
            <consortium name="WormBaseParasite"/>
        </authorList>
    </citation>
    <scope>IDENTIFICATION</scope>
</reference>
<protein>
    <submittedName>
        <fullName evidence="2">G-protein coupled receptors family 1 profile domain-containing protein</fullName>
    </submittedName>
</protein>